<dbReference type="Proteomes" id="UP000612746">
    <property type="component" value="Unassembled WGS sequence"/>
</dbReference>
<evidence type="ECO:0008006" key="4">
    <source>
        <dbReference type="Google" id="ProtNLM"/>
    </source>
</evidence>
<dbReference type="Pfam" id="PF03659">
    <property type="entry name" value="Glyco_hydro_71"/>
    <property type="match status" value="1"/>
</dbReference>
<evidence type="ECO:0000313" key="2">
    <source>
        <dbReference type="EMBL" id="KAG2188648.1"/>
    </source>
</evidence>
<feature type="signal peptide" evidence="1">
    <location>
        <begin position="1"/>
        <end position="23"/>
    </location>
</feature>
<dbReference type="InterPro" id="IPR005197">
    <property type="entry name" value="Glyco_hydro_71"/>
</dbReference>
<accession>A0A8H7UQU5</accession>
<protein>
    <recommendedName>
        <fullName evidence="4">Glycoside hydrolase family 71 protein</fullName>
    </recommendedName>
</protein>
<keyword evidence="3" id="KW-1185">Reference proteome</keyword>
<feature type="chain" id="PRO_5034804287" description="Glycoside hydrolase family 71 protein" evidence="1">
    <location>
        <begin position="24"/>
        <end position="456"/>
    </location>
</feature>
<dbReference type="GO" id="GO:0051118">
    <property type="term" value="F:glucan endo-1,3-alpha-glucosidase activity"/>
    <property type="evidence" value="ECO:0007669"/>
    <property type="project" value="InterPro"/>
</dbReference>
<gene>
    <name evidence="2" type="ORF">INT44_001403</name>
</gene>
<dbReference type="EMBL" id="JAEPRA010000002">
    <property type="protein sequence ID" value="KAG2188648.1"/>
    <property type="molecule type" value="Genomic_DNA"/>
</dbReference>
<reference evidence="2" key="1">
    <citation type="submission" date="2020-12" db="EMBL/GenBank/DDBJ databases">
        <title>Metabolic potential, ecology and presence of endohyphal bacteria is reflected in genomic diversity of Mucoromycotina.</title>
        <authorList>
            <person name="Muszewska A."/>
            <person name="Okrasinska A."/>
            <person name="Steczkiewicz K."/>
            <person name="Drgas O."/>
            <person name="Orlowska M."/>
            <person name="Perlinska-Lenart U."/>
            <person name="Aleksandrzak-Piekarczyk T."/>
            <person name="Szatraj K."/>
            <person name="Zielenkiewicz U."/>
            <person name="Pilsyk S."/>
            <person name="Malc E."/>
            <person name="Mieczkowski P."/>
            <person name="Kruszewska J.S."/>
            <person name="Biernat P."/>
            <person name="Pawlowska J."/>
        </authorList>
    </citation>
    <scope>NUCLEOTIDE SEQUENCE</scope>
    <source>
        <strain evidence="2">WA0000051536</strain>
    </source>
</reference>
<keyword evidence="1" id="KW-0732">Signal</keyword>
<name>A0A8H7UQU5_9FUNG</name>
<sequence>MKFTSSFVFLLALLLSSHANVSAAVKRSHRSTTATAKASQPTSKNVTVAASTSAKMVFAHFMVGIVSSYQAGDWANDIALASASGIDGFALNIGADSYTETQLTLAYNAAASKSFKLFISFDMTSISDPNRISSILKQYSGQSAQFKVDGKPFVSTFVGYGVVDWNSIQASSGVSIYLVPNWQASQLQGNTQVSGGFSWIAWPNSNNQPIDANMTTDSDNAYTSALAGKAYMAPVSPWFFTHFGSDVSYSKNWLFLSDVLWYQRWEQILKLKPDFVEIITWNDFGESHYIGPLHPENPSVYAGPATDGAKSWVENMPHDGWRDISQAYITAYKNGASSPVVTKDEIVYYYRLMPKDTTCSSDSTGPPTGRDYVDDKVYAVTLLKSPGTLTVTSGGNPPVQFSAPSGVTIWSVPMGVGSQQFKLTRNGATVLSGTGSQQIKNSCTIYNFNAFVGTVV</sequence>
<organism evidence="2 3">
    <name type="scientific">Umbelopsis vinacea</name>
    <dbReference type="NCBI Taxonomy" id="44442"/>
    <lineage>
        <taxon>Eukaryota</taxon>
        <taxon>Fungi</taxon>
        <taxon>Fungi incertae sedis</taxon>
        <taxon>Mucoromycota</taxon>
        <taxon>Mucoromycotina</taxon>
        <taxon>Umbelopsidomycetes</taxon>
        <taxon>Umbelopsidales</taxon>
        <taxon>Umbelopsidaceae</taxon>
        <taxon>Umbelopsis</taxon>
    </lineage>
</organism>
<evidence type="ECO:0000313" key="3">
    <source>
        <dbReference type="Proteomes" id="UP000612746"/>
    </source>
</evidence>
<evidence type="ECO:0000256" key="1">
    <source>
        <dbReference type="SAM" id="SignalP"/>
    </source>
</evidence>
<dbReference type="CDD" id="cd11577">
    <property type="entry name" value="GH71"/>
    <property type="match status" value="1"/>
</dbReference>
<proteinExistence type="predicted"/>
<dbReference type="Gene3D" id="3.20.20.80">
    <property type="entry name" value="Glycosidases"/>
    <property type="match status" value="1"/>
</dbReference>
<dbReference type="OrthoDB" id="3257981at2759"/>
<comment type="caution">
    <text evidence="2">The sequence shown here is derived from an EMBL/GenBank/DDBJ whole genome shotgun (WGS) entry which is preliminary data.</text>
</comment>
<dbReference type="AlphaFoldDB" id="A0A8H7UQU5"/>